<dbReference type="SMART" id="SM00729">
    <property type="entry name" value="Elp3"/>
    <property type="match status" value="1"/>
</dbReference>
<protein>
    <recommendedName>
        <fullName evidence="10">Radical SAM protein</fullName>
    </recommendedName>
</protein>
<dbReference type="PROSITE" id="PS51918">
    <property type="entry name" value="RADICAL_SAM"/>
    <property type="match status" value="1"/>
</dbReference>
<feature type="domain" description="Radical SAM core" evidence="7">
    <location>
        <begin position="216"/>
        <end position="448"/>
    </location>
</feature>
<dbReference type="RefSeq" id="WP_191249547.1">
    <property type="nucleotide sequence ID" value="NZ_BNCI01000001.1"/>
</dbReference>
<dbReference type="SUPFAM" id="SSF102114">
    <property type="entry name" value="Radical SAM enzymes"/>
    <property type="match status" value="1"/>
</dbReference>
<dbReference type="InterPro" id="IPR006158">
    <property type="entry name" value="Cobalamin-bd"/>
</dbReference>
<accession>A0A919E453</accession>
<dbReference type="PANTHER" id="PTHR43409">
    <property type="entry name" value="ANAEROBIC MAGNESIUM-PROTOPORPHYRIN IX MONOMETHYL ESTER CYCLASE-RELATED"/>
    <property type="match status" value="1"/>
</dbReference>
<dbReference type="SFLD" id="SFLDG01123">
    <property type="entry name" value="methyltransferase_(Class_B)"/>
    <property type="match status" value="1"/>
</dbReference>
<keyword evidence="4" id="KW-0408">Iron</keyword>
<dbReference type="CDD" id="cd02068">
    <property type="entry name" value="radical_SAM_B12_BD"/>
    <property type="match status" value="1"/>
</dbReference>
<evidence type="ECO:0000256" key="4">
    <source>
        <dbReference type="ARBA" id="ARBA00023004"/>
    </source>
</evidence>
<keyword evidence="2" id="KW-0949">S-adenosyl-L-methionine</keyword>
<dbReference type="GO" id="GO:0031419">
    <property type="term" value="F:cobalamin binding"/>
    <property type="evidence" value="ECO:0007669"/>
    <property type="project" value="InterPro"/>
</dbReference>
<dbReference type="SFLD" id="SFLDG01082">
    <property type="entry name" value="B12-binding_domain_containing"/>
    <property type="match status" value="1"/>
</dbReference>
<dbReference type="InterPro" id="IPR023404">
    <property type="entry name" value="rSAM_horseshoe"/>
</dbReference>
<dbReference type="GO" id="GO:0003824">
    <property type="term" value="F:catalytic activity"/>
    <property type="evidence" value="ECO:0007669"/>
    <property type="project" value="InterPro"/>
</dbReference>
<comment type="cofactor">
    <cofactor evidence="1">
        <name>[4Fe-4S] cluster</name>
        <dbReference type="ChEBI" id="CHEBI:49883"/>
    </cofactor>
</comment>
<dbReference type="InterPro" id="IPR034466">
    <property type="entry name" value="Methyltransferase_Class_B"/>
</dbReference>
<dbReference type="Pfam" id="PF04055">
    <property type="entry name" value="Radical_SAM"/>
    <property type="match status" value="1"/>
</dbReference>
<evidence type="ECO:0000313" key="9">
    <source>
        <dbReference type="Proteomes" id="UP000630923"/>
    </source>
</evidence>
<evidence type="ECO:0000259" key="6">
    <source>
        <dbReference type="PROSITE" id="PS51332"/>
    </source>
</evidence>
<dbReference type="InterPro" id="IPR006638">
    <property type="entry name" value="Elp3/MiaA/NifB-like_rSAM"/>
</dbReference>
<reference evidence="8" key="1">
    <citation type="journal article" date="2014" name="Int. J. Syst. Evol. Microbiol.">
        <title>Complete genome sequence of Corynebacterium casei LMG S-19264T (=DSM 44701T), isolated from a smear-ripened cheese.</title>
        <authorList>
            <consortium name="US DOE Joint Genome Institute (JGI-PGF)"/>
            <person name="Walter F."/>
            <person name="Albersmeier A."/>
            <person name="Kalinowski J."/>
            <person name="Ruckert C."/>
        </authorList>
    </citation>
    <scope>NUCLEOTIDE SEQUENCE</scope>
    <source>
        <strain evidence="8">KCTC 42590</strain>
    </source>
</reference>
<proteinExistence type="predicted"/>
<dbReference type="SFLD" id="SFLDS00029">
    <property type="entry name" value="Radical_SAM"/>
    <property type="match status" value="1"/>
</dbReference>
<name>A0A919E453_9PROT</name>
<dbReference type="GO" id="GO:0051539">
    <property type="term" value="F:4 iron, 4 sulfur cluster binding"/>
    <property type="evidence" value="ECO:0007669"/>
    <property type="project" value="UniProtKB-KW"/>
</dbReference>
<keyword evidence="9" id="KW-1185">Reference proteome</keyword>
<dbReference type="Gene3D" id="3.80.30.20">
    <property type="entry name" value="tm_1862 like domain"/>
    <property type="match status" value="1"/>
</dbReference>
<evidence type="ECO:0000256" key="1">
    <source>
        <dbReference type="ARBA" id="ARBA00001966"/>
    </source>
</evidence>
<dbReference type="GO" id="GO:0005829">
    <property type="term" value="C:cytosol"/>
    <property type="evidence" value="ECO:0007669"/>
    <property type="project" value="TreeGrafter"/>
</dbReference>
<dbReference type="Pfam" id="PF02310">
    <property type="entry name" value="B12-binding"/>
    <property type="match status" value="1"/>
</dbReference>
<gene>
    <name evidence="8" type="ORF">GCM10017044_00360</name>
</gene>
<dbReference type="Gene3D" id="3.40.50.280">
    <property type="entry name" value="Cobalamin-binding domain"/>
    <property type="match status" value="1"/>
</dbReference>
<evidence type="ECO:0008006" key="10">
    <source>
        <dbReference type="Google" id="ProtNLM"/>
    </source>
</evidence>
<dbReference type="PROSITE" id="PS51332">
    <property type="entry name" value="B12_BINDING"/>
    <property type="match status" value="1"/>
</dbReference>
<evidence type="ECO:0000256" key="2">
    <source>
        <dbReference type="ARBA" id="ARBA00022691"/>
    </source>
</evidence>
<sequence length="571" mass="64712">MKNFSVVLIDPPFFSFLDESQNGLPLGLAYLAGSLQAHGYSNVHILNADIVPGKFLPPSGKDRHNEVQKFHLFESRVKDAEDLCYKYVIETLNEHSPDVIGISIRTAKFFISKILVERIRNEFPQAVIVAGGPHASSCPEDVLRIVKPDIVVRGEGEVTFVELVKCIEEGRDYSALKGISYLSDGKLITNPMRPYVENIDDIPFPARNVVLNADLMSPNDFGLLFTSRGCPYGCSFCDSRGTWTRKVRRMSHDRLVEEIWAIKREFGTNFFSFQDDCLVTKQSVAIDMCNKFKEAGLASLPREEFRWWCEIHPNVITQELVRNLKEAGCVAIAIGAESGSQRSLKQVAKGSSLESIRRAAEIIRSEGLSLTMFFIIGFPWETEEDILETLDFMEECEPDNPALSVLTPLPGTPIFDYCLKSGLLNPEDNEYRSHFHQRADSFYNLNIPQSRAAELIEEGFRRCSAVLKKRKSQRLITFFRDRLEDTLLNDLDYRLLVSDQNIAEKPMASVDGSAPRHLLIDSDWETQSLKLEIRVGETSTKMDEKVEGYLKKAFTTEFPEYENIDICVRTG</sequence>
<keyword evidence="3" id="KW-0479">Metal-binding</keyword>
<dbReference type="PANTHER" id="PTHR43409:SF16">
    <property type="entry name" value="SLR0320 PROTEIN"/>
    <property type="match status" value="1"/>
</dbReference>
<keyword evidence="5" id="KW-0411">Iron-sulfur</keyword>
<evidence type="ECO:0000256" key="5">
    <source>
        <dbReference type="ARBA" id="ARBA00023014"/>
    </source>
</evidence>
<evidence type="ECO:0000313" key="8">
    <source>
        <dbReference type="EMBL" id="GHF10605.1"/>
    </source>
</evidence>
<dbReference type="EMBL" id="BNCI01000001">
    <property type="protein sequence ID" value="GHF10605.1"/>
    <property type="molecule type" value="Genomic_DNA"/>
</dbReference>
<dbReference type="InterPro" id="IPR058240">
    <property type="entry name" value="rSAM_sf"/>
</dbReference>
<feature type="domain" description="B12-binding" evidence="6">
    <location>
        <begin position="11"/>
        <end position="174"/>
    </location>
</feature>
<dbReference type="Proteomes" id="UP000630923">
    <property type="component" value="Unassembled WGS sequence"/>
</dbReference>
<dbReference type="AlphaFoldDB" id="A0A919E453"/>
<reference evidence="8" key="2">
    <citation type="submission" date="2020-09" db="EMBL/GenBank/DDBJ databases">
        <authorList>
            <person name="Sun Q."/>
            <person name="Kim S."/>
        </authorList>
    </citation>
    <scope>NUCLEOTIDE SEQUENCE</scope>
    <source>
        <strain evidence="8">KCTC 42590</strain>
    </source>
</reference>
<organism evidence="8 9">
    <name type="scientific">Kordiimonas sediminis</name>
    <dbReference type="NCBI Taxonomy" id="1735581"/>
    <lineage>
        <taxon>Bacteria</taxon>
        <taxon>Pseudomonadati</taxon>
        <taxon>Pseudomonadota</taxon>
        <taxon>Alphaproteobacteria</taxon>
        <taxon>Kordiimonadales</taxon>
        <taxon>Kordiimonadaceae</taxon>
        <taxon>Kordiimonas</taxon>
    </lineage>
</organism>
<comment type="caution">
    <text evidence="8">The sequence shown here is derived from an EMBL/GenBank/DDBJ whole genome shotgun (WGS) entry which is preliminary data.</text>
</comment>
<dbReference type="GO" id="GO:0046872">
    <property type="term" value="F:metal ion binding"/>
    <property type="evidence" value="ECO:0007669"/>
    <property type="project" value="UniProtKB-KW"/>
</dbReference>
<dbReference type="InterPro" id="IPR051198">
    <property type="entry name" value="BchE-like"/>
</dbReference>
<evidence type="ECO:0000256" key="3">
    <source>
        <dbReference type="ARBA" id="ARBA00022723"/>
    </source>
</evidence>
<dbReference type="InterPro" id="IPR007197">
    <property type="entry name" value="rSAM"/>
</dbReference>
<evidence type="ECO:0000259" key="7">
    <source>
        <dbReference type="PROSITE" id="PS51918"/>
    </source>
</evidence>